<accession>A0A939IJ87</accession>
<dbReference type="Proteomes" id="UP000664545">
    <property type="component" value="Unassembled WGS sequence"/>
</dbReference>
<dbReference type="InterPro" id="IPR011576">
    <property type="entry name" value="Pyridox_Oxase_N"/>
</dbReference>
<sequence>MKKVFEYLKENPTFHIATIDGDQPRVRPFGAIAEFEGKLYIVTNNQKKCYKQMLENPKIEISAMGKENSWIRIEAKVIPDNRREAREQMLEQNSILSGMYTVDDGLMEVLYLEDATATFYSFTGQPEVIKF</sequence>
<evidence type="ECO:0000313" key="3">
    <source>
        <dbReference type="Proteomes" id="UP000664545"/>
    </source>
</evidence>
<comment type="caution">
    <text evidence="2">The sequence shown here is derived from an EMBL/GenBank/DDBJ whole genome shotgun (WGS) entry which is preliminary data.</text>
</comment>
<dbReference type="RefSeq" id="WP_206582172.1">
    <property type="nucleotide sequence ID" value="NZ_JAFJZZ010000002.1"/>
</dbReference>
<feature type="domain" description="Pyridoxamine 5'-phosphate oxidase N-terminal" evidence="1">
    <location>
        <begin position="2"/>
        <end position="89"/>
    </location>
</feature>
<keyword evidence="3" id="KW-1185">Reference proteome</keyword>
<name>A0A939IJ87_CLOAM</name>
<gene>
    <name evidence="2" type="ORF">JYB65_08265</name>
</gene>
<dbReference type="InterPro" id="IPR012349">
    <property type="entry name" value="Split_barrel_FMN-bd"/>
</dbReference>
<dbReference type="EMBL" id="JAFJZZ010000002">
    <property type="protein sequence ID" value="MBN7773353.1"/>
    <property type="molecule type" value="Genomic_DNA"/>
</dbReference>
<dbReference type="Pfam" id="PF01243">
    <property type="entry name" value="PNPOx_N"/>
    <property type="match status" value="1"/>
</dbReference>
<proteinExistence type="predicted"/>
<dbReference type="AlphaFoldDB" id="A0A939IJ87"/>
<dbReference type="Gene3D" id="2.30.110.10">
    <property type="entry name" value="Electron Transport, Fmn-binding Protein, Chain A"/>
    <property type="match status" value="1"/>
</dbReference>
<evidence type="ECO:0000313" key="2">
    <source>
        <dbReference type="EMBL" id="MBN7773353.1"/>
    </source>
</evidence>
<dbReference type="SUPFAM" id="SSF50475">
    <property type="entry name" value="FMN-binding split barrel"/>
    <property type="match status" value="1"/>
</dbReference>
<organism evidence="2 3">
    <name type="scientific">Clostridium aminobutyricum</name>
    <dbReference type="NCBI Taxonomy" id="33953"/>
    <lineage>
        <taxon>Bacteria</taxon>
        <taxon>Bacillati</taxon>
        <taxon>Bacillota</taxon>
        <taxon>Clostridia</taxon>
        <taxon>Eubacteriales</taxon>
        <taxon>Clostridiaceae</taxon>
        <taxon>Clostridium</taxon>
    </lineage>
</organism>
<evidence type="ECO:0000259" key="1">
    <source>
        <dbReference type="Pfam" id="PF01243"/>
    </source>
</evidence>
<reference evidence="2" key="1">
    <citation type="submission" date="2021-02" db="EMBL/GenBank/DDBJ databases">
        <title>Abyssanaerobacter marinus gen.nov., sp., nov, anaerobic bacterium isolated from the Onnuri vent field of Indian Ocean and suggestion of Mogibacteriaceae fam. nov., and proposal of reclassification of ambiguous this family's genus member.</title>
        <authorList>
            <person name="Kim Y.J."/>
            <person name="Yang J.-A."/>
        </authorList>
    </citation>
    <scope>NUCLEOTIDE SEQUENCE</scope>
    <source>
        <strain evidence="2">DSM 2634</strain>
    </source>
</reference>
<protein>
    <submittedName>
        <fullName evidence="2">Pyridoxamine 5'-phosphate oxidase family protein</fullName>
    </submittedName>
</protein>